<evidence type="ECO:0000313" key="8">
    <source>
        <dbReference type="EMBL" id="CAA9375543.1"/>
    </source>
</evidence>
<sequence length="470" mass="51011">MSTFPDRRPPGRPRDHFTPRRGWLNDPNGLVHHEGEYHLFFQHSPDTIVWGPMSWGHAVSTDLVEWSELPVALPSTEAEHMWSGSVVHDVANSSGLGTGGTGPLVALFTSRDTTTGRQSQHLAHSVDDGRTWEPHASNPVLDIGSTAFRDPKVIRQDDRWLMVLVLADERTVETYRSSDLLHWEHAASFGPEGSADGVWECPDLVRVPVEGTDAYAHVLLVSVLAGAPAGGCGTQYFVGTLEGDRFRSTQRAMWMDHGADFYAAVSYSGSPGVMPVVQAWMSNWLYADRVPATDFRGSMTVARRLTLRRRGDTLTLVQHPVVRQGLLVHEVTDTELAGVVRLPVEATACRLVAEVEPGTSGRFELHVRVGPGERTVVWVDWTAGLVGIDRTTAGATAFHPQFAAVHTAPAPPTDGPLRLEVVVDLSSVEAFIGDGERVLTDQVFPGGSSTGLAVAAHEGAATLHRLAVYV</sequence>
<protein>
    <submittedName>
        <fullName evidence="8">GH32</fullName>
    </submittedName>
</protein>
<evidence type="ECO:0000256" key="4">
    <source>
        <dbReference type="RuleBase" id="RU362110"/>
    </source>
</evidence>
<feature type="domain" description="Glycosyl hydrolase family 32 C-terminal" evidence="7">
    <location>
        <begin position="338"/>
        <end position="469"/>
    </location>
</feature>
<organism evidence="8">
    <name type="scientific">uncultured Nocardioides sp</name>
    <dbReference type="NCBI Taxonomy" id="198441"/>
    <lineage>
        <taxon>Bacteria</taxon>
        <taxon>Bacillati</taxon>
        <taxon>Actinomycetota</taxon>
        <taxon>Actinomycetes</taxon>
        <taxon>Propionibacteriales</taxon>
        <taxon>Nocardioidaceae</taxon>
        <taxon>Nocardioides</taxon>
        <taxon>environmental samples</taxon>
    </lineage>
</organism>
<dbReference type="InterPro" id="IPR018053">
    <property type="entry name" value="Glyco_hydro_32_AS"/>
</dbReference>
<dbReference type="GO" id="GO:0004575">
    <property type="term" value="F:sucrose alpha-glucosidase activity"/>
    <property type="evidence" value="ECO:0007669"/>
    <property type="project" value="TreeGrafter"/>
</dbReference>
<keyword evidence="3 4" id="KW-0326">Glycosidase</keyword>
<proteinExistence type="inferred from homology"/>
<dbReference type="SUPFAM" id="SSF75005">
    <property type="entry name" value="Arabinanase/levansucrase/invertase"/>
    <property type="match status" value="1"/>
</dbReference>
<dbReference type="InterPro" id="IPR001362">
    <property type="entry name" value="Glyco_hydro_32"/>
</dbReference>
<feature type="domain" description="Glycosyl hydrolase family 32 N-terminal" evidence="6">
    <location>
        <begin position="16"/>
        <end position="320"/>
    </location>
</feature>
<dbReference type="InterPro" id="IPR023296">
    <property type="entry name" value="Glyco_hydro_beta-prop_sf"/>
</dbReference>
<dbReference type="Gene3D" id="2.60.120.560">
    <property type="entry name" value="Exo-inulinase, domain 1"/>
    <property type="match status" value="1"/>
</dbReference>
<evidence type="ECO:0000259" key="6">
    <source>
        <dbReference type="Pfam" id="PF00251"/>
    </source>
</evidence>
<dbReference type="Pfam" id="PF08244">
    <property type="entry name" value="Glyco_hydro_32C"/>
    <property type="match status" value="1"/>
</dbReference>
<dbReference type="PROSITE" id="PS00609">
    <property type="entry name" value="GLYCOSYL_HYDROL_F32"/>
    <property type="match status" value="1"/>
</dbReference>
<dbReference type="InterPro" id="IPR013320">
    <property type="entry name" value="ConA-like_dom_sf"/>
</dbReference>
<gene>
    <name evidence="8" type="ORF">AVDCRST_MAG32-1149</name>
</gene>
<keyword evidence="2 4" id="KW-0378">Hydrolase</keyword>
<feature type="region of interest" description="Disordered" evidence="5">
    <location>
        <begin position="1"/>
        <end position="22"/>
    </location>
</feature>
<dbReference type="GO" id="GO:0005987">
    <property type="term" value="P:sucrose catabolic process"/>
    <property type="evidence" value="ECO:0007669"/>
    <property type="project" value="TreeGrafter"/>
</dbReference>
<evidence type="ECO:0000256" key="5">
    <source>
        <dbReference type="SAM" id="MobiDB-lite"/>
    </source>
</evidence>
<dbReference type="GO" id="GO:0005737">
    <property type="term" value="C:cytoplasm"/>
    <property type="evidence" value="ECO:0007669"/>
    <property type="project" value="TreeGrafter"/>
</dbReference>
<comment type="similarity">
    <text evidence="1 4">Belongs to the glycosyl hydrolase 32 family.</text>
</comment>
<dbReference type="PANTHER" id="PTHR42800:SF1">
    <property type="entry name" value="EXOINULINASE INUD (AFU_ORTHOLOGUE AFUA_5G00480)"/>
    <property type="match status" value="1"/>
</dbReference>
<evidence type="ECO:0000256" key="2">
    <source>
        <dbReference type="ARBA" id="ARBA00022801"/>
    </source>
</evidence>
<dbReference type="SUPFAM" id="SSF49899">
    <property type="entry name" value="Concanavalin A-like lectins/glucanases"/>
    <property type="match status" value="1"/>
</dbReference>
<dbReference type="InterPro" id="IPR013189">
    <property type="entry name" value="Glyco_hydro_32_C"/>
</dbReference>
<dbReference type="AlphaFoldDB" id="A0A6J4N3P5"/>
<dbReference type="Gene3D" id="2.115.10.20">
    <property type="entry name" value="Glycosyl hydrolase domain, family 43"/>
    <property type="match status" value="1"/>
</dbReference>
<evidence type="ECO:0000259" key="7">
    <source>
        <dbReference type="Pfam" id="PF08244"/>
    </source>
</evidence>
<dbReference type="PANTHER" id="PTHR42800">
    <property type="entry name" value="EXOINULINASE INUD (AFU_ORTHOLOGUE AFUA_5G00480)"/>
    <property type="match status" value="1"/>
</dbReference>
<accession>A0A6J4N3P5</accession>
<dbReference type="EMBL" id="CADCUM010000056">
    <property type="protein sequence ID" value="CAA9375543.1"/>
    <property type="molecule type" value="Genomic_DNA"/>
</dbReference>
<dbReference type="SMART" id="SM00640">
    <property type="entry name" value="Glyco_32"/>
    <property type="match status" value="1"/>
</dbReference>
<dbReference type="CDD" id="cd18622">
    <property type="entry name" value="GH32_Inu-like"/>
    <property type="match status" value="1"/>
</dbReference>
<evidence type="ECO:0000256" key="3">
    <source>
        <dbReference type="ARBA" id="ARBA00023295"/>
    </source>
</evidence>
<dbReference type="InterPro" id="IPR013148">
    <property type="entry name" value="Glyco_hydro_32_N"/>
</dbReference>
<reference evidence="8" key="1">
    <citation type="submission" date="2020-02" db="EMBL/GenBank/DDBJ databases">
        <authorList>
            <person name="Meier V. D."/>
        </authorList>
    </citation>
    <scope>NUCLEOTIDE SEQUENCE</scope>
    <source>
        <strain evidence="8">AVDCRST_MAG32</strain>
    </source>
</reference>
<dbReference type="Pfam" id="PF00251">
    <property type="entry name" value="Glyco_hydro_32N"/>
    <property type="match status" value="1"/>
</dbReference>
<evidence type="ECO:0000256" key="1">
    <source>
        <dbReference type="ARBA" id="ARBA00009902"/>
    </source>
</evidence>
<name>A0A6J4N3P5_9ACTN</name>
<feature type="compositionally biased region" description="Basic and acidic residues" evidence="5">
    <location>
        <begin position="1"/>
        <end position="18"/>
    </location>
</feature>